<accession>A0ABW1RIB5</accession>
<keyword evidence="2" id="KW-1185">Reference proteome</keyword>
<dbReference type="EMBL" id="JBHSSL010000055">
    <property type="protein sequence ID" value="MFC6170874.1"/>
    <property type="molecule type" value="Genomic_DNA"/>
</dbReference>
<name>A0ABW1RIB5_9LACO</name>
<evidence type="ECO:0000313" key="1">
    <source>
        <dbReference type="EMBL" id="MFC6170874.1"/>
    </source>
</evidence>
<protein>
    <submittedName>
        <fullName evidence="1">Uncharacterized protein</fullName>
    </submittedName>
</protein>
<gene>
    <name evidence="1" type="ORF">ACFQGP_09825</name>
</gene>
<organism evidence="1 2">
    <name type="scientific">Loigolactobacillus jiayinensis</name>
    <dbReference type="NCBI Taxonomy" id="2486016"/>
    <lineage>
        <taxon>Bacteria</taxon>
        <taxon>Bacillati</taxon>
        <taxon>Bacillota</taxon>
        <taxon>Bacilli</taxon>
        <taxon>Lactobacillales</taxon>
        <taxon>Lactobacillaceae</taxon>
        <taxon>Loigolactobacillus</taxon>
    </lineage>
</organism>
<proteinExistence type="predicted"/>
<reference evidence="2" key="1">
    <citation type="journal article" date="2019" name="Int. J. Syst. Evol. Microbiol.">
        <title>The Global Catalogue of Microorganisms (GCM) 10K type strain sequencing project: providing services to taxonomists for standard genome sequencing and annotation.</title>
        <authorList>
            <consortium name="The Broad Institute Genomics Platform"/>
            <consortium name="The Broad Institute Genome Sequencing Center for Infectious Disease"/>
            <person name="Wu L."/>
            <person name="Ma J."/>
        </authorList>
    </citation>
    <scope>NUCLEOTIDE SEQUENCE [LARGE SCALE GENOMIC DNA]</scope>
    <source>
        <strain evidence="2">CCM 8904</strain>
    </source>
</reference>
<comment type="caution">
    <text evidence="1">The sequence shown here is derived from an EMBL/GenBank/DDBJ whole genome shotgun (WGS) entry which is preliminary data.</text>
</comment>
<evidence type="ECO:0000313" key="2">
    <source>
        <dbReference type="Proteomes" id="UP001596289"/>
    </source>
</evidence>
<dbReference type="RefSeq" id="WP_125552637.1">
    <property type="nucleotide sequence ID" value="NZ_JBHSSL010000055.1"/>
</dbReference>
<sequence>MNYFFTKGISTAADYDYAKYQLLNQKKKTYLVTTDYDRFLSQNLNRLGILTTNTINLFDRIQNVTHIPAKKVQLDDLNIVSDIPPVKVNADTYGFYHEGYCFCTVKLFSDTAAVDQINYYDRFANLLEIDSYDVRGFKSITTVYGQNGGVATDNMYTPDEKLAYEEFYQTNPQTGKIASSLSLVHGEKGVTFYDTRTALIAKFYQTLNTTSSDTFYATQSFLNQYNFVADPSIQFLVAE</sequence>
<dbReference type="Proteomes" id="UP001596289">
    <property type="component" value="Unassembled WGS sequence"/>
</dbReference>